<sequence length="102" mass="11284">MPQSAGLPPVFFVRQHQCSRQPLRNNTIVLDCEQQHRGQAEILTAVVPCPTPKAFCLDPEPPYEAESRCPAVHPPTLACAQQSSTTSWFTSNGWPPWQSNAV</sequence>
<evidence type="ECO:0000313" key="2">
    <source>
        <dbReference type="Proteomes" id="UP000829364"/>
    </source>
</evidence>
<keyword evidence="2" id="KW-1185">Reference proteome</keyword>
<dbReference type="EMBL" id="CP086362">
    <property type="protein sequence ID" value="UNI23371.1"/>
    <property type="molecule type" value="Genomic_DNA"/>
</dbReference>
<gene>
    <name evidence="1" type="ORF">JDV02_009195</name>
</gene>
<evidence type="ECO:0000313" key="1">
    <source>
        <dbReference type="EMBL" id="UNI23371.1"/>
    </source>
</evidence>
<dbReference type="Proteomes" id="UP000829364">
    <property type="component" value="Chromosome 9"/>
</dbReference>
<accession>A0A9Q8QR66</accession>
<dbReference type="GeneID" id="72071140"/>
<name>A0A9Q8QR66_9HYPO</name>
<dbReference type="AlphaFoldDB" id="A0A9Q8QR66"/>
<organism evidence="1 2">
    <name type="scientific">Purpureocillium takamizusanense</name>
    <dbReference type="NCBI Taxonomy" id="2060973"/>
    <lineage>
        <taxon>Eukaryota</taxon>
        <taxon>Fungi</taxon>
        <taxon>Dikarya</taxon>
        <taxon>Ascomycota</taxon>
        <taxon>Pezizomycotina</taxon>
        <taxon>Sordariomycetes</taxon>
        <taxon>Hypocreomycetidae</taxon>
        <taxon>Hypocreales</taxon>
        <taxon>Ophiocordycipitaceae</taxon>
        <taxon>Purpureocillium</taxon>
    </lineage>
</organism>
<dbReference type="RefSeq" id="XP_047846852.1">
    <property type="nucleotide sequence ID" value="XM_047990843.1"/>
</dbReference>
<dbReference type="KEGG" id="ptkz:JDV02_009195"/>
<protein>
    <submittedName>
        <fullName evidence="1">Uncharacterized protein</fullName>
    </submittedName>
</protein>
<reference evidence="1" key="1">
    <citation type="submission" date="2021-11" db="EMBL/GenBank/DDBJ databases">
        <title>Purpureocillium_takamizusanense_genome.</title>
        <authorList>
            <person name="Nguyen N.-H."/>
        </authorList>
    </citation>
    <scope>NUCLEOTIDE SEQUENCE</scope>
    <source>
        <strain evidence="1">PT3</strain>
    </source>
</reference>
<proteinExistence type="predicted"/>